<keyword evidence="3" id="KW-1185">Reference proteome</keyword>
<evidence type="ECO:0000256" key="1">
    <source>
        <dbReference type="SAM" id="MobiDB-lite"/>
    </source>
</evidence>
<protein>
    <submittedName>
        <fullName evidence="2">Uncharacterized protein</fullName>
    </submittedName>
</protein>
<feature type="region of interest" description="Disordered" evidence="1">
    <location>
        <begin position="149"/>
        <end position="168"/>
    </location>
</feature>
<accession>S0EQ31</accession>
<reference evidence="3" key="1">
    <citation type="journal article" date="2013" name="PLoS Pathog.">
        <title>Deciphering the cryptic genome: genome-wide analyses of the rice pathogen Fusarium fujikuroi reveal complex regulation of secondary metabolism and novel metabolites.</title>
        <authorList>
            <person name="Wiemann P."/>
            <person name="Sieber C.M."/>
            <person name="von Bargen K.W."/>
            <person name="Studt L."/>
            <person name="Niehaus E.M."/>
            <person name="Espino J.J."/>
            <person name="Huss K."/>
            <person name="Michielse C.B."/>
            <person name="Albermann S."/>
            <person name="Wagner D."/>
            <person name="Bergner S.V."/>
            <person name="Connolly L.R."/>
            <person name="Fischer A."/>
            <person name="Reuter G."/>
            <person name="Kleigrewe K."/>
            <person name="Bald T."/>
            <person name="Wingfield B.D."/>
            <person name="Ophir R."/>
            <person name="Freeman S."/>
            <person name="Hippler M."/>
            <person name="Smith K.M."/>
            <person name="Brown D.W."/>
            <person name="Proctor R.H."/>
            <person name="Munsterkotter M."/>
            <person name="Freitag M."/>
            <person name="Humpf H.U."/>
            <person name="Guldener U."/>
            <person name="Tudzynski B."/>
        </authorList>
    </citation>
    <scope>NUCLEOTIDE SEQUENCE [LARGE SCALE GENOMIC DNA]</scope>
    <source>
        <strain evidence="3">CBS 195.34 / IMI 58289 / NRRL A-6831</strain>
    </source>
</reference>
<feature type="region of interest" description="Disordered" evidence="1">
    <location>
        <begin position="75"/>
        <end position="102"/>
    </location>
</feature>
<dbReference type="HOGENOM" id="CLU_1586612_0_0_1"/>
<dbReference type="GeneID" id="35407629"/>
<name>S0EQ31_GIBF5</name>
<evidence type="ECO:0000313" key="2">
    <source>
        <dbReference type="EMBL" id="CCT76190.1"/>
    </source>
</evidence>
<dbReference type="VEuPathDB" id="FungiDB:FFUJ_14177"/>
<dbReference type="Proteomes" id="UP000016800">
    <property type="component" value="Chromosome XII"/>
</dbReference>
<dbReference type="RefSeq" id="XP_023438236.1">
    <property type="nucleotide sequence ID" value="XM_023571181.1"/>
</dbReference>
<feature type="compositionally biased region" description="Basic and acidic residues" evidence="1">
    <location>
        <begin position="85"/>
        <end position="102"/>
    </location>
</feature>
<dbReference type="EMBL" id="HF679034">
    <property type="protein sequence ID" value="CCT76190.1"/>
    <property type="molecule type" value="Genomic_DNA"/>
</dbReference>
<proteinExistence type="predicted"/>
<sequence>MPTSTNLHHDNFRSSSALWLRSAQSHTTVADTATPSPWGVTLDRQRARTTLAISKSRPKRNHLAGSAIPQAISRHILSRPQKRMAAKDKKVTTSGTENDRPSIEDLGEIFDEITRERLGRRDPITRRWQRKTWASPIWAIKSGHYNMQMLPHETTPTSNDRRRGPFGT</sequence>
<organism evidence="2 3">
    <name type="scientific">Gibberella fujikuroi (strain CBS 195.34 / IMI 58289 / NRRL A-6831)</name>
    <name type="common">Bakanae and foot rot disease fungus</name>
    <name type="synonym">Fusarium fujikuroi</name>
    <dbReference type="NCBI Taxonomy" id="1279085"/>
    <lineage>
        <taxon>Eukaryota</taxon>
        <taxon>Fungi</taxon>
        <taxon>Dikarya</taxon>
        <taxon>Ascomycota</taxon>
        <taxon>Pezizomycotina</taxon>
        <taxon>Sordariomycetes</taxon>
        <taxon>Hypocreomycetidae</taxon>
        <taxon>Hypocreales</taxon>
        <taxon>Nectriaceae</taxon>
        <taxon>Fusarium</taxon>
        <taxon>Fusarium fujikuroi species complex</taxon>
    </lineage>
</organism>
<evidence type="ECO:0000313" key="3">
    <source>
        <dbReference type="Proteomes" id="UP000016800"/>
    </source>
</evidence>
<feature type="compositionally biased region" description="Basic and acidic residues" evidence="1">
    <location>
        <begin position="159"/>
        <end position="168"/>
    </location>
</feature>
<gene>
    <name evidence="2" type="ORF">FFUJ_14177</name>
</gene>
<dbReference type="AlphaFoldDB" id="S0EQ31"/>